<gene>
    <name evidence="2" type="ORF">Scep_030709</name>
</gene>
<dbReference type="Proteomes" id="UP001419268">
    <property type="component" value="Unassembled WGS sequence"/>
</dbReference>
<evidence type="ECO:0000256" key="1">
    <source>
        <dbReference type="SAM" id="MobiDB-lite"/>
    </source>
</evidence>
<dbReference type="EMBL" id="JBBNAG010000013">
    <property type="protein sequence ID" value="KAK9084238.1"/>
    <property type="molecule type" value="Genomic_DNA"/>
</dbReference>
<feature type="compositionally biased region" description="Basic and acidic residues" evidence="1">
    <location>
        <begin position="13"/>
        <end position="30"/>
    </location>
</feature>
<evidence type="ECO:0000313" key="2">
    <source>
        <dbReference type="EMBL" id="KAK9084238.1"/>
    </source>
</evidence>
<organism evidence="2 3">
    <name type="scientific">Stephania cephalantha</name>
    <dbReference type="NCBI Taxonomy" id="152367"/>
    <lineage>
        <taxon>Eukaryota</taxon>
        <taxon>Viridiplantae</taxon>
        <taxon>Streptophyta</taxon>
        <taxon>Embryophyta</taxon>
        <taxon>Tracheophyta</taxon>
        <taxon>Spermatophyta</taxon>
        <taxon>Magnoliopsida</taxon>
        <taxon>Ranunculales</taxon>
        <taxon>Menispermaceae</taxon>
        <taxon>Menispermoideae</taxon>
        <taxon>Cissampelideae</taxon>
        <taxon>Stephania</taxon>
    </lineage>
</organism>
<protein>
    <submittedName>
        <fullName evidence="2">Uncharacterized protein</fullName>
    </submittedName>
</protein>
<keyword evidence="3" id="KW-1185">Reference proteome</keyword>
<evidence type="ECO:0000313" key="3">
    <source>
        <dbReference type="Proteomes" id="UP001419268"/>
    </source>
</evidence>
<name>A0AAP0HDD9_9MAGN</name>
<dbReference type="AlphaFoldDB" id="A0AAP0HDD9"/>
<accession>A0AAP0HDD9</accession>
<feature type="region of interest" description="Disordered" evidence="1">
    <location>
        <begin position="1"/>
        <end position="30"/>
    </location>
</feature>
<comment type="caution">
    <text evidence="2">The sequence shown here is derived from an EMBL/GenBank/DDBJ whole genome shotgun (WGS) entry which is preliminary data.</text>
</comment>
<proteinExistence type="predicted"/>
<sequence>MVEESIDINTNEGKYDNKKRQREESENTKRHMEVRIDESEMKRDMLLDVFTFPRKPNVRSHQSCGIPGVAWETQFHYKLDIGLINYSIRIENNATYLWVYVVNS</sequence>
<reference evidence="2 3" key="1">
    <citation type="submission" date="2024-01" db="EMBL/GenBank/DDBJ databases">
        <title>Genome assemblies of Stephania.</title>
        <authorList>
            <person name="Yang L."/>
        </authorList>
    </citation>
    <scope>NUCLEOTIDE SEQUENCE [LARGE SCALE GENOMIC DNA]</scope>
    <source>
        <strain evidence="2">JXDWG</strain>
        <tissue evidence="2">Leaf</tissue>
    </source>
</reference>